<sequence>MYGTGTRIECEREKGESKDSIHIVAIPRRNIKFNSDSYLASETINLSTEIKNIGNSKDTTICIDILEASLLSKQWRFTDSVKALKCNNTLSLHEKLHLILRGKRYKDSLSERKIEWSSLKISKSQPESQSNVNVAPYSKFVVDYPSPFEGELEALDQDDGKIKQGLIQSMLVVRWKALIKVADFTRTAIGQHYTWLECFNTKLFNIEVNNMTDVPSLKFDQDYNTDTYNTSEEKYKGGTVMFRLQHTQNVDHNFKTRKLCLVPVDIHIVNCYGVPVKTTIDMSKRESSSDVNWVGALSSSMECGVEVSLGPFEARRVPVSAVCASPARLQAQVRRRHPMSVGAREELEFCPALSYAMYYF</sequence>
<dbReference type="Proteomes" id="UP000299102">
    <property type="component" value="Unassembled WGS sequence"/>
</dbReference>
<dbReference type="AlphaFoldDB" id="A0A4C1SWB2"/>
<dbReference type="InterPro" id="IPR057651">
    <property type="entry name" value="Ig_TPPC8_C"/>
</dbReference>
<evidence type="ECO:0000259" key="1">
    <source>
        <dbReference type="Pfam" id="PF24542"/>
    </source>
</evidence>
<evidence type="ECO:0000313" key="4">
    <source>
        <dbReference type="Proteomes" id="UP000299102"/>
    </source>
</evidence>
<organism evidence="3 4">
    <name type="scientific">Eumeta variegata</name>
    <name type="common">Bagworm moth</name>
    <name type="synonym">Eumeta japonica</name>
    <dbReference type="NCBI Taxonomy" id="151549"/>
    <lineage>
        <taxon>Eukaryota</taxon>
        <taxon>Metazoa</taxon>
        <taxon>Ecdysozoa</taxon>
        <taxon>Arthropoda</taxon>
        <taxon>Hexapoda</taxon>
        <taxon>Insecta</taxon>
        <taxon>Pterygota</taxon>
        <taxon>Neoptera</taxon>
        <taxon>Endopterygota</taxon>
        <taxon>Lepidoptera</taxon>
        <taxon>Glossata</taxon>
        <taxon>Ditrysia</taxon>
        <taxon>Tineoidea</taxon>
        <taxon>Psychidae</taxon>
        <taxon>Oiketicinae</taxon>
        <taxon>Eumeta</taxon>
    </lineage>
</organism>
<proteinExistence type="predicted"/>
<feature type="domain" description="TPPC8 C-terminal Ig-like" evidence="1">
    <location>
        <begin position="240"/>
        <end position="326"/>
    </location>
</feature>
<gene>
    <name evidence="3" type="ORF">EVAR_70210_1</name>
</gene>
<name>A0A4C1SWB2_EUMVA</name>
<accession>A0A4C1SWB2</accession>
<keyword evidence="4" id="KW-1185">Reference proteome</keyword>
<feature type="domain" description="TPPC8 third Ig-like" evidence="2">
    <location>
        <begin position="36"/>
        <end position="192"/>
    </location>
</feature>
<protein>
    <submittedName>
        <fullName evidence="3">Uncharacterized protein</fullName>
    </submittedName>
</protein>
<dbReference type="OrthoDB" id="203724at2759"/>
<evidence type="ECO:0000259" key="2">
    <source>
        <dbReference type="Pfam" id="PF24546"/>
    </source>
</evidence>
<reference evidence="3 4" key="1">
    <citation type="journal article" date="2019" name="Commun. Biol.">
        <title>The bagworm genome reveals a unique fibroin gene that provides high tensile strength.</title>
        <authorList>
            <person name="Kono N."/>
            <person name="Nakamura H."/>
            <person name="Ohtoshi R."/>
            <person name="Tomita M."/>
            <person name="Numata K."/>
            <person name="Arakawa K."/>
        </authorList>
    </citation>
    <scope>NUCLEOTIDE SEQUENCE [LARGE SCALE GENOMIC DNA]</scope>
</reference>
<dbReference type="EMBL" id="BGZK01004049">
    <property type="protein sequence ID" value="GBP06533.1"/>
    <property type="molecule type" value="Genomic_DNA"/>
</dbReference>
<evidence type="ECO:0000313" key="3">
    <source>
        <dbReference type="EMBL" id="GBP06533.1"/>
    </source>
</evidence>
<comment type="caution">
    <text evidence="3">The sequence shown here is derived from an EMBL/GenBank/DDBJ whole genome shotgun (WGS) entry which is preliminary data.</text>
</comment>
<dbReference type="Pfam" id="PF24542">
    <property type="entry name" value="Ig_TPPC8_C"/>
    <property type="match status" value="1"/>
</dbReference>
<dbReference type="Pfam" id="PF24546">
    <property type="entry name" value="Ig_TPPC8_3rd"/>
    <property type="match status" value="1"/>
</dbReference>
<dbReference type="STRING" id="151549.A0A4C1SWB2"/>
<dbReference type="InterPro" id="IPR058540">
    <property type="entry name" value="Ig_TPPC8_3rd"/>
</dbReference>